<gene>
    <name evidence="1" type="ORF">FD14_GL001453</name>
</gene>
<accession>A0A0R2F5C0</accession>
<reference evidence="1 2" key="1">
    <citation type="journal article" date="2015" name="Genome Announc.">
        <title>Expanding the biotechnology potential of lactobacilli through comparative genomics of 213 strains and associated genera.</title>
        <authorList>
            <person name="Sun Z."/>
            <person name="Harris H.M."/>
            <person name="McCann A."/>
            <person name="Guo C."/>
            <person name="Argimon S."/>
            <person name="Zhang W."/>
            <person name="Yang X."/>
            <person name="Jeffery I.B."/>
            <person name="Cooney J.C."/>
            <person name="Kagawa T.F."/>
            <person name="Liu W."/>
            <person name="Song Y."/>
            <person name="Salvetti E."/>
            <person name="Wrobel A."/>
            <person name="Rasinkangas P."/>
            <person name="Parkhill J."/>
            <person name="Rea M.C."/>
            <person name="O'Sullivan O."/>
            <person name="Ritari J."/>
            <person name="Douillard F.P."/>
            <person name="Paul Ross R."/>
            <person name="Yang R."/>
            <person name="Briner A.E."/>
            <person name="Felis G.E."/>
            <person name="de Vos W.M."/>
            <person name="Barrangou R."/>
            <person name="Klaenhammer T.R."/>
            <person name="Caufield P.W."/>
            <person name="Cui Y."/>
            <person name="Zhang H."/>
            <person name="O'Toole P.W."/>
        </authorList>
    </citation>
    <scope>NUCLEOTIDE SEQUENCE [LARGE SCALE GENOMIC DNA]</scope>
    <source>
        <strain evidence="1 2">DSM 23365</strain>
    </source>
</reference>
<evidence type="ECO:0000313" key="1">
    <source>
        <dbReference type="EMBL" id="KRN20663.1"/>
    </source>
</evidence>
<dbReference type="PATRIC" id="fig|1423804.4.peg.1575"/>
<dbReference type="RefSeq" id="WP_054734315.1">
    <property type="nucleotide sequence ID" value="NZ_AYZM01000131.1"/>
</dbReference>
<dbReference type="AlphaFoldDB" id="A0A0R2F5C0"/>
<proteinExistence type="predicted"/>
<evidence type="ECO:0000313" key="2">
    <source>
        <dbReference type="Proteomes" id="UP000051442"/>
    </source>
</evidence>
<dbReference type="EMBL" id="AYZM01000131">
    <property type="protein sequence ID" value="KRN20663.1"/>
    <property type="molecule type" value="Genomic_DNA"/>
</dbReference>
<organism evidence="1 2">
    <name type="scientific">Secundilactobacillus similis DSM 23365 = JCM 2765</name>
    <dbReference type="NCBI Taxonomy" id="1423804"/>
    <lineage>
        <taxon>Bacteria</taxon>
        <taxon>Bacillati</taxon>
        <taxon>Bacillota</taxon>
        <taxon>Bacilli</taxon>
        <taxon>Lactobacillales</taxon>
        <taxon>Lactobacillaceae</taxon>
        <taxon>Secundilactobacillus</taxon>
    </lineage>
</organism>
<comment type="caution">
    <text evidence="1">The sequence shown here is derived from an EMBL/GenBank/DDBJ whole genome shotgun (WGS) entry which is preliminary data.</text>
</comment>
<keyword evidence="2" id="KW-1185">Reference proteome</keyword>
<name>A0A0R2F5C0_9LACO</name>
<dbReference type="STRING" id="1423804.FD14_GL001453"/>
<dbReference type="Proteomes" id="UP000051442">
    <property type="component" value="Unassembled WGS sequence"/>
</dbReference>
<sequence length="63" mass="7500">MTQDKIQKVDDVEKEIVQLLSTVSKHDWEQIEARIDQTFSLQESREKLDSSIYLEVIGMYQKR</sequence>
<protein>
    <submittedName>
        <fullName evidence="1">Uncharacterized protein</fullName>
    </submittedName>
</protein>